<evidence type="ECO:0000259" key="5">
    <source>
        <dbReference type="PROSITE" id="PS50931"/>
    </source>
</evidence>
<dbReference type="InterPro" id="IPR036390">
    <property type="entry name" value="WH_DNA-bd_sf"/>
</dbReference>
<reference evidence="6 7" key="1">
    <citation type="submission" date="2018-10" db="EMBL/GenBank/DDBJ databases">
        <title>Genomic Encyclopedia of Archaeal and Bacterial Type Strains, Phase II (KMG-II): from individual species to whole genera.</title>
        <authorList>
            <person name="Goeker M."/>
        </authorList>
    </citation>
    <scope>NUCLEOTIDE SEQUENCE [LARGE SCALE GENOMIC DNA]</scope>
    <source>
        <strain evidence="6 7">DSM 25230</strain>
    </source>
</reference>
<dbReference type="SUPFAM" id="SSF53850">
    <property type="entry name" value="Periplasmic binding protein-like II"/>
    <property type="match status" value="1"/>
</dbReference>
<dbReference type="InterPro" id="IPR000847">
    <property type="entry name" value="LysR_HTH_N"/>
</dbReference>
<keyword evidence="2" id="KW-0805">Transcription regulation</keyword>
<name>A0A495E825_9FLAO</name>
<dbReference type="CDD" id="cd05466">
    <property type="entry name" value="PBP2_LTTR_substrate"/>
    <property type="match status" value="1"/>
</dbReference>
<dbReference type="RefSeq" id="WP_121066590.1">
    <property type="nucleotide sequence ID" value="NZ_RBIQ01000008.1"/>
</dbReference>
<dbReference type="GO" id="GO:0000976">
    <property type="term" value="F:transcription cis-regulatory region binding"/>
    <property type="evidence" value="ECO:0007669"/>
    <property type="project" value="TreeGrafter"/>
</dbReference>
<organism evidence="6 7">
    <name type="scientific">Maribacter vaceletii</name>
    <dbReference type="NCBI Taxonomy" id="1206816"/>
    <lineage>
        <taxon>Bacteria</taxon>
        <taxon>Pseudomonadati</taxon>
        <taxon>Bacteroidota</taxon>
        <taxon>Flavobacteriia</taxon>
        <taxon>Flavobacteriales</taxon>
        <taxon>Flavobacteriaceae</taxon>
        <taxon>Maribacter</taxon>
    </lineage>
</organism>
<dbReference type="EMBL" id="RBIQ01000008">
    <property type="protein sequence ID" value="RKR13090.1"/>
    <property type="molecule type" value="Genomic_DNA"/>
</dbReference>
<dbReference type="PANTHER" id="PTHR30126">
    <property type="entry name" value="HTH-TYPE TRANSCRIPTIONAL REGULATOR"/>
    <property type="match status" value="1"/>
</dbReference>
<protein>
    <submittedName>
        <fullName evidence="6">LysR family transcriptional regulator for metE and metH</fullName>
    </submittedName>
</protein>
<feature type="domain" description="HTH lysR-type" evidence="5">
    <location>
        <begin position="1"/>
        <end position="58"/>
    </location>
</feature>
<dbReference type="Pfam" id="PF03466">
    <property type="entry name" value="LysR_substrate"/>
    <property type="match status" value="1"/>
</dbReference>
<sequence length="295" mass="34179">MELKYFRLIKTIAEEGSIANSSERLFLTQSALCHQLKDLEERLGFKVFNRSRNKWNLTDEGNELYKLANKLFTSIDHSFNSIKHIKEGSKGSITLSAECQSFLHSIPNFVQQMGILYPEINIDLNLDSRHPIISKLIANEVDVAIVTFKPISKELKSIKLFEDEIYAVMHKENKLNDLDFLDSNHFSDIHMLIHSYPLDSVSIYEHYLKPNNVTPNKVSAIPFTEVSLSMIESNMGVFCAPKWQLNSFKVSENIVFKRISKNGIKRNHYLVVKKVNINKKYIHNFISNFVEYFLK</sequence>
<comment type="similarity">
    <text evidence="1">Belongs to the LysR transcriptional regulatory family.</text>
</comment>
<evidence type="ECO:0000256" key="3">
    <source>
        <dbReference type="ARBA" id="ARBA00023125"/>
    </source>
</evidence>
<evidence type="ECO:0000256" key="4">
    <source>
        <dbReference type="ARBA" id="ARBA00023163"/>
    </source>
</evidence>
<keyword evidence="3" id="KW-0238">DNA-binding</keyword>
<dbReference type="GO" id="GO:0003700">
    <property type="term" value="F:DNA-binding transcription factor activity"/>
    <property type="evidence" value="ECO:0007669"/>
    <property type="project" value="InterPro"/>
</dbReference>
<evidence type="ECO:0000313" key="7">
    <source>
        <dbReference type="Proteomes" id="UP000269412"/>
    </source>
</evidence>
<dbReference type="Gene3D" id="3.40.190.290">
    <property type="match status" value="1"/>
</dbReference>
<dbReference type="OrthoDB" id="9803735at2"/>
<dbReference type="Gene3D" id="1.10.10.10">
    <property type="entry name" value="Winged helix-like DNA-binding domain superfamily/Winged helix DNA-binding domain"/>
    <property type="match status" value="1"/>
</dbReference>
<dbReference type="PANTHER" id="PTHR30126:SF25">
    <property type="entry name" value="HTH-TYPE TRANSCRIPTIONAL REGULATOR METR"/>
    <property type="match status" value="1"/>
</dbReference>
<comment type="caution">
    <text evidence="6">The sequence shown here is derived from an EMBL/GenBank/DDBJ whole genome shotgun (WGS) entry which is preliminary data.</text>
</comment>
<keyword evidence="4" id="KW-0804">Transcription</keyword>
<dbReference type="InterPro" id="IPR005119">
    <property type="entry name" value="LysR_subst-bd"/>
</dbReference>
<dbReference type="AlphaFoldDB" id="A0A495E825"/>
<evidence type="ECO:0000256" key="2">
    <source>
        <dbReference type="ARBA" id="ARBA00023015"/>
    </source>
</evidence>
<dbReference type="SUPFAM" id="SSF46785">
    <property type="entry name" value="Winged helix' DNA-binding domain"/>
    <property type="match status" value="1"/>
</dbReference>
<accession>A0A495E825</accession>
<dbReference type="Proteomes" id="UP000269412">
    <property type="component" value="Unassembled WGS sequence"/>
</dbReference>
<dbReference type="Pfam" id="PF00126">
    <property type="entry name" value="HTH_1"/>
    <property type="match status" value="1"/>
</dbReference>
<proteinExistence type="inferred from homology"/>
<dbReference type="PROSITE" id="PS50931">
    <property type="entry name" value="HTH_LYSR"/>
    <property type="match status" value="1"/>
</dbReference>
<evidence type="ECO:0000256" key="1">
    <source>
        <dbReference type="ARBA" id="ARBA00009437"/>
    </source>
</evidence>
<dbReference type="InterPro" id="IPR036388">
    <property type="entry name" value="WH-like_DNA-bd_sf"/>
</dbReference>
<evidence type="ECO:0000313" key="6">
    <source>
        <dbReference type="EMBL" id="RKR13090.1"/>
    </source>
</evidence>
<keyword evidence="7" id="KW-1185">Reference proteome</keyword>
<gene>
    <name evidence="6" type="ORF">CLV91_1804</name>
</gene>